<dbReference type="EMBL" id="FNTI01000001">
    <property type="protein sequence ID" value="SEC41580.1"/>
    <property type="molecule type" value="Genomic_DNA"/>
</dbReference>
<feature type="compositionally biased region" description="Low complexity" evidence="1">
    <location>
        <begin position="233"/>
        <end position="266"/>
    </location>
</feature>
<reference evidence="2 3" key="1">
    <citation type="submission" date="2016-10" db="EMBL/GenBank/DDBJ databases">
        <authorList>
            <person name="de Groot N.N."/>
        </authorList>
    </citation>
    <scope>NUCLEOTIDE SEQUENCE [LARGE SCALE GENOMIC DNA]</scope>
    <source>
        <strain evidence="2 3">GAS522</strain>
    </source>
</reference>
<accession>A0A1H4SC06</accession>
<sequence length="273" mass="29788">MLLSGSTVHLFDRNTFAQGRWVSFDLDDAFGRKETAAFDAMAALLSKDTLCPDGENATVLHDTLESQSHKFTHGVSTKLQGAVRRAIEEVCNGWVDSRRAKKLSYTRLAEAEPALPNGERDLTAEHLRHEALVFVYRILFCLYAEARGGELGVLPINDDVYRLGYSLEALRDLADSGEMPVGAEGGTYYHAHLKRLFSLIHKGFEPIRVPPTADAAKPWVPVKPEQLALFGGASPCSPPASSKPFSKASSPPILSLRISSSNSLPRGTSNLKP</sequence>
<protein>
    <submittedName>
        <fullName evidence="2">Uncharacterized protein</fullName>
    </submittedName>
</protein>
<feature type="region of interest" description="Disordered" evidence="1">
    <location>
        <begin position="231"/>
        <end position="273"/>
    </location>
</feature>
<proteinExistence type="predicted"/>
<dbReference type="Proteomes" id="UP000183208">
    <property type="component" value="Unassembled WGS sequence"/>
</dbReference>
<organism evidence="2 3">
    <name type="scientific">Bradyrhizobium lablabi</name>
    <dbReference type="NCBI Taxonomy" id="722472"/>
    <lineage>
        <taxon>Bacteria</taxon>
        <taxon>Pseudomonadati</taxon>
        <taxon>Pseudomonadota</taxon>
        <taxon>Alphaproteobacteria</taxon>
        <taxon>Hyphomicrobiales</taxon>
        <taxon>Nitrobacteraceae</taxon>
        <taxon>Bradyrhizobium</taxon>
    </lineage>
</organism>
<dbReference type="AlphaFoldDB" id="A0A1H4SC06"/>
<gene>
    <name evidence="2" type="ORF">SAMN05444171_1352</name>
</gene>
<evidence type="ECO:0000256" key="1">
    <source>
        <dbReference type="SAM" id="MobiDB-lite"/>
    </source>
</evidence>
<evidence type="ECO:0000313" key="3">
    <source>
        <dbReference type="Proteomes" id="UP000183208"/>
    </source>
</evidence>
<evidence type="ECO:0000313" key="2">
    <source>
        <dbReference type="EMBL" id="SEC41580.1"/>
    </source>
</evidence>
<name>A0A1H4SC06_9BRAD</name>